<dbReference type="EMBL" id="MPUH01000227">
    <property type="protein sequence ID" value="OMJ85732.1"/>
    <property type="molecule type" value="Genomic_DNA"/>
</dbReference>
<dbReference type="AlphaFoldDB" id="A0A1R2C9Q3"/>
<feature type="region of interest" description="Disordered" evidence="3">
    <location>
        <begin position="1"/>
        <end position="23"/>
    </location>
</feature>
<keyword evidence="5" id="KW-1185">Reference proteome</keyword>
<organism evidence="4 5">
    <name type="scientific">Stentor coeruleus</name>
    <dbReference type="NCBI Taxonomy" id="5963"/>
    <lineage>
        <taxon>Eukaryota</taxon>
        <taxon>Sar</taxon>
        <taxon>Alveolata</taxon>
        <taxon>Ciliophora</taxon>
        <taxon>Postciliodesmatophora</taxon>
        <taxon>Heterotrichea</taxon>
        <taxon>Heterotrichida</taxon>
        <taxon>Stentoridae</taxon>
        <taxon>Stentor</taxon>
    </lineage>
</organism>
<gene>
    <name evidence="4" type="ORF">SteCoe_12858</name>
</gene>
<evidence type="ECO:0000313" key="5">
    <source>
        <dbReference type="Proteomes" id="UP000187209"/>
    </source>
</evidence>
<name>A0A1R2C9Q3_9CILI</name>
<dbReference type="Proteomes" id="UP000187209">
    <property type="component" value="Unassembled WGS sequence"/>
</dbReference>
<evidence type="ECO:0000256" key="1">
    <source>
        <dbReference type="ARBA" id="ARBA00022737"/>
    </source>
</evidence>
<feature type="repeat" description="RCC1" evidence="2">
    <location>
        <begin position="427"/>
        <end position="478"/>
    </location>
</feature>
<dbReference type="PROSITE" id="PS50012">
    <property type="entry name" value="RCC1_3"/>
    <property type="match status" value="4"/>
</dbReference>
<dbReference type="InterPro" id="IPR000408">
    <property type="entry name" value="Reg_chr_condens"/>
</dbReference>
<comment type="caution">
    <text evidence="4">The sequence shown here is derived from an EMBL/GenBank/DDBJ whole genome shotgun (WGS) entry which is preliminary data.</text>
</comment>
<protein>
    <submittedName>
        <fullName evidence="4">Uncharacterized protein</fullName>
    </submittedName>
</protein>
<feature type="region of interest" description="Disordered" evidence="3">
    <location>
        <begin position="295"/>
        <end position="318"/>
    </location>
</feature>
<sequence>MDRKPGCSNSERLGESAGNMHSRNTSIVIQSSANYSVLFSKRQDSFHGISSDPLYKFPVLTLQKPSRTLLNLSSFTSADTIDMKLTFQHFHQRSPFQRSSRSGLPSDTSSYISSYKNTLEMSSSYLRHNRGGESFKRQSLASSESSLAQAYFVNLNLDTGLSFSSVKSDEVVFNPCMEEMSRIDWEGKDVLSSDEALVSSMDHRNSEMFVELLAESQNEESRFLYNSIEALKKANLIDNDEDFDAVNDEGSIRISTATRMFLPGQTASKDKLSDRHEAKAYIPIEKAPFMETESKVLNSQPRSLDSSNSNNSGNLSIEAPDLNSPLIRKMVVFEEPEDFQIVESRDSRNEIKALQLVFSLAAVGFSAAPNLEFSNTPSQSRGHISYKNVSAPLISLFSPKILRQLKNLSVKLVSCGYEHAAVVTIDGKVLTWGYGASGCLGHEGKKSYSHPTAINSIFNKNIIYLECGAYHTAAVSSSGELWTWGRGDVNQLGLPNEKLLKDQIGQCALRPIRVKWLSNVTSVACGEAHTLVTTIDGKVYAFGWDEDGQLGLDNMNSKEVKINKKVVKVSAGALFSACLLESGEIMVWGSGEQGQLGLGNSITCAKTPIKVMNIEGVVDFICGENSVIALTQEGKIYGWGQGIVSNFNDPKHFPPGSDIICFLPHLLSEVDIVHKVLMKKTKIR</sequence>
<dbReference type="SUPFAM" id="SSF50985">
    <property type="entry name" value="RCC1/BLIP-II"/>
    <property type="match status" value="1"/>
</dbReference>
<accession>A0A1R2C9Q3</accession>
<dbReference type="InterPro" id="IPR051210">
    <property type="entry name" value="Ub_ligase/GEF_domain"/>
</dbReference>
<evidence type="ECO:0000256" key="2">
    <source>
        <dbReference type="PROSITE-ProRule" id="PRU00235"/>
    </source>
</evidence>
<dbReference type="Pfam" id="PF00415">
    <property type="entry name" value="RCC1"/>
    <property type="match status" value="4"/>
</dbReference>
<reference evidence="4 5" key="1">
    <citation type="submission" date="2016-11" db="EMBL/GenBank/DDBJ databases">
        <title>The macronuclear genome of Stentor coeruleus: a giant cell with tiny introns.</title>
        <authorList>
            <person name="Slabodnick M."/>
            <person name="Ruby J.G."/>
            <person name="Reiff S.B."/>
            <person name="Swart E.C."/>
            <person name="Gosai S."/>
            <person name="Prabakaran S."/>
            <person name="Witkowska E."/>
            <person name="Larue G.E."/>
            <person name="Fisher S."/>
            <person name="Freeman R.M."/>
            <person name="Gunawardena J."/>
            <person name="Chu W."/>
            <person name="Stover N.A."/>
            <person name="Gregory B.D."/>
            <person name="Nowacki M."/>
            <person name="Derisi J."/>
            <person name="Roy S.W."/>
            <person name="Marshall W.F."/>
            <person name="Sood P."/>
        </authorList>
    </citation>
    <scope>NUCLEOTIDE SEQUENCE [LARGE SCALE GENOMIC DNA]</scope>
    <source>
        <strain evidence="4">WM001</strain>
    </source>
</reference>
<feature type="repeat" description="RCC1" evidence="2">
    <location>
        <begin position="583"/>
        <end position="633"/>
    </location>
</feature>
<feature type="repeat" description="RCC1" evidence="2">
    <location>
        <begin position="537"/>
        <end position="582"/>
    </location>
</feature>
<dbReference type="InterPro" id="IPR009091">
    <property type="entry name" value="RCC1/BLIP-II"/>
</dbReference>
<proteinExistence type="predicted"/>
<dbReference type="PANTHER" id="PTHR22870">
    <property type="entry name" value="REGULATOR OF CHROMOSOME CONDENSATION"/>
    <property type="match status" value="1"/>
</dbReference>
<dbReference type="PRINTS" id="PR00633">
    <property type="entry name" value="RCCNDNSATION"/>
</dbReference>
<evidence type="ECO:0000313" key="4">
    <source>
        <dbReference type="EMBL" id="OMJ85732.1"/>
    </source>
</evidence>
<dbReference type="PROSITE" id="PS00626">
    <property type="entry name" value="RCC1_2"/>
    <property type="match status" value="1"/>
</dbReference>
<evidence type="ECO:0000256" key="3">
    <source>
        <dbReference type="SAM" id="MobiDB-lite"/>
    </source>
</evidence>
<dbReference type="Gene3D" id="2.130.10.30">
    <property type="entry name" value="Regulator of chromosome condensation 1/beta-lactamase-inhibitor protein II"/>
    <property type="match status" value="2"/>
</dbReference>
<keyword evidence="1" id="KW-0677">Repeat</keyword>
<dbReference type="PANTHER" id="PTHR22870:SF408">
    <property type="entry name" value="OS09G0560450 PROTEIN"/>
    <property type="match status" value="1"/>
</dbReference>
<feature type="compositionally biased region" description="Low complexity" evidence="3">
    <location>
        <begin position="303"/>
        <end position="316"/>
    </location>
</feature>
<dbReference type="OrthoDB" id="360151at2759"/>
<feature type="repeat" description="RCC1" evidence="2">
    <location>
        <begin position="479"/>
        <end position="536"/>
    </location>
</feature>